<accession>A0ABS7X7J9</accession>
<dbReference type="RefSeq" id="WP_205309693.1">
    <property type="nucleotide sequence ID" value="NZ_JAERPS020000002.1"/>
</dbReference>
<reference evidence="2 3" key="2">
    <citation type="submission" date="2021-08" db="EMBL/GenBank/DDBJ databases">
        <title>Rheinheimera aquimaris sp. nov., isolated from seawater of the East Sea in Korea.</title>
        <authorList>
            <person name="Kim K.H."/>
            <person name="Wenting R."/>
            <person name="Kim K.R."/>
            <person name="Jeon C.O."/>
        </authorList>
    </citation>
    <scope>NUCLEOTIDE SEQUENCE [LARGE SCALE GENOMIC DNA]</scope>
    <source>
        <strain evidence="2 3">MA-13</strain>
    </source>
</reference>
<protein>
    <submittedName>
        <fullName evidence="2">Uncharacterized protein</fullName>
    </submittedName>
</protein>
<feature type="transmembrane region" description="Helical" evidence="1">
    <location>
        <begin position="23"/>
        <end position="40"/>
    </location>
</feature>
<keyword evidence="3" id="KW-1185">Reference proteome</keyword>
<keyword evidence="1" id="KW-0812">Transmembrane</keyword>
<evidence type="ECO:0000256" key="1">
    <source>
        <dbReference type="SAM" id="Phobius"/>
    </source>
</evidence>
<proteinExistence type="predicted"/>
<name>A0ABS7X7J9_9GAMM</name>
<evidence type="ECO:0000313" key="2">
    <source>
        <dbReference type="EMBL" id="MBZ9611523.1"/>
    </source>
</evidence>
<reference evidence="2 3" key="1">
    <citation type="submission" date="2020-12" db="EMBL/GenBank/DDBJ databases">
        <authorList>
            <person name="Ruan W."/>
            <person name="Khan S.A."/>
            <person name="Jeon C.O."/>
        </authorList>
    </citation>
    <scope>NUCLEOTIDE SEQUENCE [LARGE SCALE GENOMIC DNA]</scope>
    <source>
        <strain evidence="2 3">MA-13</strain>
    </source>
</reference>
<feature type="transmembrane region" description="Helical" evidence="1">
    <location>
        <begin position="111"/>
        <end position="132"/>
    </location>
</feature>
<sequence length="134" mass="15458">MNQANQQEWLLLQRSFASYDKQAIWLKIVAVATWLCLLQSTAGLQLQLVAIGLFWLHEIMLRVVQQRTAERLLQLEQANAQQSEIAMQWHTLWQSQRGGVAKLLSDYAIQLIKPSVAISYISLIILSLAKYFRF</sequence>
<evidence type="ECO:0000313" key="3">
    <source>
        <dbReference type="Proteomes" id="UP000663814"/>
    </source>
</evidence>
<keyword evidence="1" id="KW-1133">Transmembrane helix</keyword>
<dbReference type="EMBL" id="JAERPS020000002">
    <property type="protein sequence ID" value="MBZ9611523.1"/>
    <property type="molecule type" value="Genomic_DNA"/>
</dbReference>
<dbReference type="Proteomes" id="UP000663814">
    <property type="component" value="Unassembled WGS sequence"/>
</dbReference>
<gene>
    <name evidence="2" type="ORF">I4W93_007925</name>
</gene>
<keyword evidence="1" id="KW-0472">Membrane</keyword>
<organism evidence="2 3">
    <name type="scientific">Rheinheimera maricola</name>
    <dbReference type="NCBI Taxonomy" id="2793282"/>
    <lineage>
        <taxon>Bacteria</taxon>
        <taxon>Pseudomonadati</taxon>
        <taxon>Pseudomonadota</taxon>
        <taxon>Gammaproteobacteria</taxon>
        <taxon>Chromatiales</taxon>
        <taxon>Chromatiaceae</taxon>
        <taxon>Rheinheimera</taxon>
    </lineage>
</organism>
<comment type="caution">
    <text evidence="2">The sequence shown here is derived from an EMBL/GenBank/DDBJ whole genome shotgun (WGS) entry which is preliminary data.</text>
</comment>